<evidence type="ECO:0000313" key="3">
    <source>
        <dbReference type="Proteomes" id="UP001197093"/>
    </source>
</evidence>
<accession>A0AAD4F063</accession>
<evidence type="ECO:0000256" key="1">
    <source>
        <dbReference type="SAM" id="MobiDB-lite"/>
    </source>
</evidence>
<dbReference type="Proteomes" id="UP001197093">
    <property type="component" value="Unassembled WGS sequence"/>
</dbReference>
<proteinExistence type="predicted"/>
<name>A0AAD4F063_9PEZI</name>
<dbReference type="EMBL" id="JAHCVI010000001">
    <property type="protein sequence ID" value="KAG7290699.1"/>
    <property type="molecule type" value="Genomic_DNA"/>
</dbReference>
<feature type="compositionally biased region" description="Polar residues" evidence="1">
    <location>
        <begin position="31"/>
        <end position="42"/>
    </location>
</feature>
<gene>
    <name evidence="2" type="ORF">NEMBOFW57_000702</name>
</gene>
<dbReference type="AlphaFoldDB" id="A0AAD4F063"/>
<evidence type="ECO:0000313" key="2">
    <source>
        <dbReference type="EMBL" id="KAG7290699.1"/>
    </source>
</evidence>
<feature type="region of interest" description="Disordered" evidence="1">
    <location>
        <begin position="1"/>
        <end position="42"/>
    </location>
</feature>
<feature type="compositionally biased region" description="Low complexity" evidence="1">
    <location>
        <begin position="18"/>
        <end position="30"/>
    </location>
</feature>
<comment type="caution">
    <text evidence="2">The sequence shown here is derived from an EMBL/GenBank/DDBJ whole genome shotgun (WGS) entry which is preliminary data.</text>
</comment>
<keyword evidence="3" id="KW-1185">Reference proteome</keyword>
<organism evidence="2 3">
    <name type="scientific">Staphylotrichum longicolle</name>
    <dbReference type="NCBI Taxonomy" id="669026"/>
    <lineage>
        <taxon>Eukaryota</taxon>
        <taxon>Fungi</taxon>
        <taxon>Dikarya</taxon>
        <taxon>Ascomycota</taxon>
        <taxon>Pezizomycotina</taxon>
        <taxon>Sordariomycetes</taxon>
        <taxon>Sordariomycetidae</taxon>
        <taxon>Sordariales</taxon>
        <taxon>Chaetomiaceae</taxon>
        <taxon>Staphylotrichum</taxon>
    </lineage>
</organism>
<reference evidence="2" key="1">
    <citation type="submission" date="2023-02" db="EMBL/GenBank/DDBJ databases">
        <authorList>
            <person name="Palmer J.M."/>
        </authorList>
    </citation>
    <scope>NUCLEOTIDE SEQUENCE</scope>
    <source>
        <strain evidence="2">FW57</strain>
    </source>
</reference>
<sequence length="166" mass="18846">MISSFLAHSRSSHLKAQGSSEGKPSSPSEGTQGTKPPSDTWNNRHAVLYFTSPDLPDFYETVHTQRDSKTLRWIVGRHHAKIEWVAEPTYVDHVNAGAVLVDPGQEMVPVDIVAANSGHDRDMDWNCHNFVYEGLQELVRRGYQTQEWYDFVENEMMDKLLDGTVD</sequence>
<protein>
    <submittedName>
        <fullName evidence="2">Uncharacterized protein</fullName>
    </submittedName>
</protein>